<dbReference type="GO" id="GO:0016787">
    <property type="term" value="F:hydrolase activity"/>
    <property type="evidence" value="ECO:0007669"/>
    <property type="project" value="UniProtKB-KW"/>
</dbReference>
<dbReference type="Gene3D" id="1.10.10.2520">
    <property type="entry name" value="Cell wall hydrolase SleB, domain 1"/>
    <property type="match status" value="1"/>
</dbReference>
<name>A0A844FB65_CLOSV</name>
<dbReference type="InterPro" id="IPR042047">
    <property type="entry name" value="SleB_dom1"/>
</dbReference>
<comment type="caution">
    <text evidence="4">The sequence shown here is derived from an EMBL/GenBank/DDBJ whole genome shotgun (WGS) entry which is preliminary data.</text>
</comment>
<feature type="signal peptide" evidence="2">
    <location>
        <begin position="1"/>
        <end position="28"/>
    </location>
</feature>
<feature type="chain" id="PRO_5032377534" evidence="2">
    <location>
        <begin position="29"/>
        <end position="212"/>
    </location>
</feature>
<dbReference type="PROSITE" id="PS51257">
    <property type="entry name" value="PROKAR_LIPOPROTEIN"/>
    <property type="match status" value="1"/>
</dbReference>
<organism evidence="4 5">
    <name type="scientific">Clostridium scindens (strain JCM 10418 / VPI 12708)</name>
    <dbReference type="NCBI Taxonomy" id="29347"/>
    <lineage>
        <taxon>Bacteria</taxon>
        <taxon>Bacillati</taxon>
        <taxon>Bacillota</taxon>
        <taxon>Clostridia</taxon>
        <taxon>Lachnospirales</taxon>
        <taxon>Lachnospiraceae</taxon>
    </lineage>
</organism>
<evidence type="ECO:0000259" key="3">
    <source>
        <dbReference type="Pfam" id="PF07486"/>
    </source>
</evidence>
<dbReference type="EMBL" id="VUMB01000008">
    <property type="protein sequence ID" value="MSS39714.1"/>
    <property type="molecule type" value="Genomic_DNA"/>
</dbReference>
<reference evidence="4 5" key="1">
    <citation type="submission" date="2019-08" db="EMBL/GenBank/DDBJ databases">
        <title>In-depth cultivation of the pig gut microbiome towards novel bacterial diversity and tailored functional studies.</title>
        <authorList>
            <person name="Wylensek D."/>
            <person name="Hitch T.C.A."/>
            <person name="Clavel T."/>
        </authorList>
    </citation>
    <scope>NUCLEOTIDE SEQUENCE [LARGE SCALE GENOMIC DNA]</scope>
    <source>
        <strain evidence="4 5">BL-389-WT-3D</strain>
    </source>
</reference>
<proteinExistence type="predicted"/>
<evidence type="ECO:0000313" key="5">
    <source>
        <dbReference type="Proteomes" id="UP000462363"/>
    </source>
</evidence>
<keyword evidence="1" id="KW-0175">Coiled coil</keyword>
<dbReference type="RefSeq" id="WP_009248997.1">
    <property type="nucleotide sequence ID" value="NZ_AP024846.1"/>
</dbReference>
<dbReference type="Proteomes" id="UP000462363">
    <property type="component" value="Unassembled WGS sequence"/>
</dbReference>
<evidence type="ECO:0000256" key="2">
    <source>
        <dbReference type="SAM" id="SignalP"/>
    </source>
</evidence>
<keyword evidence="2" id="KW-0732">Signal</keyword>
<feature type="coiled-coil region" evidence="1">
    <location>
        <begin position="66"/>
        <end position="101"/>
    </location>
</feature>
<dbReference type="Pfam" id="PF07486">
    <property type="entry name" value="Hydrolase_2"/>
    <property type="match status" value="1"/>
</dbReference>
<feature type="domain" description="Cell wall hydrolase SleB" evidence="3">
    <location>
        <begin position="121"/>
        <end position="198"/>
    </location>
</feature>
<sequence>MIKNKRLSSMFALFSACSLMTVGFTSQAASLQPEVKTAVSTKENIASEIQLNALQAVPANIVTSANSAVDEEVKRAAEEAARREQEAREQAEREAEAKRAAVLKQSQTLLASIIFCEAGNQPYEGQVAVGAVVMNRVNSDIYPNSIEEVIYQPGQFGPVSTGWLDKVRSSGGYTDSAMQAAADALSGANPVGGCLYFDQGGYGMRIGDHYFH</sequence>
<dbReference type="AlphaFoldDB" id="A0A844FB65"/>
<keyword evidence="4" id="KW-0378">Hydrolase</keyword>
<dbReference type="InterPro" id="IPR011105">
    <property type="entry name" value="Cell_wall_hydrolase_SleB"/>
</dbReference>
<gene>
    <name evidence="4" type="ORF">FYJ37_04940</name>
</gene>
<evidence type="ECO:0000256" key="1">
    <source>
        <dbReference type="SAM" id="Coils"/>
    </source>
</evidence>
<accession>A0A844FB65</accession>
<evidence type="ECO:0000313" key="4">
    <source>
        <dbReference type="EMBL" id="MSS39714.1"/>
    </source>
</evidence>
<protein>
    <submittedName>
        <fullName evidence="4">Cell wall hydrolase</fullName>
    </submittedName>
</protein>